<evidence type="ECO:0000256" key="1">
    <source>
        <dbReference type="ARBA" id="ARBA00004196"/>
    </source>
</evidence>
<evidence type="ECO:0000256" key="4">
    <source>
        <dbReference type="SAM" id="Phobius"/>
    </source>
</evidence>
<dbReference type="Proteomes" id="UP000584642">
    <property type="component" value="Unassembled WGS sequence"/>
</dbReference>
<accession>A0ABX2TFN2</accession>
<dbReference type="RefSeq" id="WP_180284924.1">
    <property type="nucleotide sequence ID" value="NZ_JABFDB010000025.1"/>
</dbReference>
<feature type="coiled-coil region" evidence="3">
    <location>
        <begin position="167"/>
        <end position="194"/>
    </location>
</feature>
<reference evidence="5 6" key="1">
    <citation type="submission" date="2020-05" db="EMBL/GenBank/DDBJ databases">
        <title>Azospirillum oleiclasticum sp. nov, a nitrogen-fixing and heavy crude oil-emulsifying bacterium isolated from the crude oil of Yumen Oilfield.</title>
        <authorList>
            <person name="Wu D."/>
            <person name="Cai M."/>
            <person name="Zhang X."/>
        </authorList>
    </citation>
    <scope>NUCLEOTIDE SEQUENCE [LARGE SCALE GENOMIC DNA]</scope>
    <source>
        <strain evidence="5 6">ROY-1-1-2</strain>
    </source>
</reference>
<dbReference type="InterPro" id="IPR050465">
    <property type="entry name" value="UPF0194_transport"/>
</dbReference>
<keyword evidence="6" id="KW-1185">Reference proteome</keyword>
<keyword evidence="4" id="KW-0812">Transmembrane</keyword>
<dbReference type="PANTHER" id="PTHR32347">
    <property type="entry name" value="EFFLUX SYSTEM COMPONENT YKNX-RELATED"/>
    <property type="match status" value="1"/>
</dbReference>
<protein>
    <submittedName>
        <fullName evidence="5">HlyD family efflux transporter periplasmic adaptor subunit</fullName>
    </submittedName>
</protein>
<keyword evidence="4" id="KW-0472">Membrane</keyword>
<feature type="transmembrane region" description="Helical" evidence="4">
    <location>
        <begin position="19"/>
        <end position="37"/>
    </location>
</feature>
<organism evidence="5 6">
    <name type="scientific">Azospirillum oleiclasticum</name>
    <dbReference type="NCBI Taxonomy" id="2735135"/>
    <lineage>
        <taxon>Bacteria</taxon>
        <taxon>Pseudomonadati</taxon>
        <taxon>Pseudomonadota</taxon>
        <taxon>Alphaproteobacteria</taxon>
        <taxon>Rhodospirillales</taxon>
        <taxon>Azospirillaceae</taxon>
        <taxon>Azospirillum</taxon>
    </lineage>
</organism>
<keyword evidence="4" id="KW-1133">Transmembrane helix</keyword>
<sequence length="359" mass="39575">MPIQSHAAKYRRPAPRVRVARWLLIGIVAATAGWLAYVDRLRVIGVGHIKAEEVILSSLFEGRIDALHVACNDRFAMGDVLAHISNPIRTHTYREELVALETDHHNRRIAHETRLAVASAQTDAAGRRLDAARRHAANMQALATVIDGAWRAGEADLKQRVSILNARERSREELASAESALRRAQAVQVRLQAEAEAQLAGFAERLEAQRRLVAFAGREPLVAPFSGTVTECPRSVGDVVRPSITVLRVQRDDSARILIWVSAVDLPRLALGMPAEVFLADSQRSVAGRVSALADRVGALPSSLKRYFWQNQAWQQYALVEVKPDDPSSVRALPGDARVDAVIRLSPKVRLPRTVVQTL</sequence>
<evidence type="ECO:0000256" key="3">
    <source>
        <dbReference type="SAM" id="Coils"/>
    </source>
</evidence>
<evidence type="ECO:0000313" key="5">
    <source>
        <dbReference type="EMBL" id="NYZ23144.1"/>
    </source>
</evidence>
<dbReference type="Gene3D" id="2.40.50.100">
    <property type="match status" value="1"/>
</dbReference>
<dbReference type="EMBL" id="JABFDB010000025">
    <property type="protein sequence ID" value="NYZ23144.1"/>
    <property type="molecule type" value="Genomic_DNA"/>
</dbReference>
<keyword evidence="2 3" id="KW-0175">Coiled coil</keyword>
<proteinExistence type="predicted"/>
<comment type="subcellular location">
    <subcellularLocation>
        <location evidence="1">Cell envelope</location>
    </subcellularLocation>
</comment>
<evidence type="ECO:0000256" key="2">
    <source>
        <dbReference type="ARBA" id="ARBA00023054"/>
    </source>
</evidence>
<gene>
    <name evidence="5" type="ORF">HND93_25835</name>
</gene>
<name>A0ABX2TFN2_9PROT</name>
<dbReference type="PANTHER" id="PTHR32347:SF23">
    <property type="entry name" value="BLL5650 PROTEIN"/>
    <property type="match status" value="1"/>
</dbReference>
<evidence type="ECO:0000313" key="6">
    <source>
        <dbReference type="Proteomes" id="UP000584642"/>
    </source>
</evidence>
<comment type="caution">
    <text evidence="5">The sequence shown here is derived from an EMBL/GenBank/DDBJ whole genome shotgun (WGS) entry which is preliminary data.</text>
</comment>